<dbReference type="EMBL" id="AP014960">
    <property type="protein sequence ID" value="BAS88748.1"/>
    <property type="molecule type" value="Genomic_DNA"/>
</dbReference>
<sequence>MEGLRCLRISPLAPVVSSSTLYDPRPGSMRLFFDIPRRFNPVALFQPNLAPGRTTSVGLSKLCHETTPDGFRITRFPLFRRVALVFMPVSVVVLTT</sequence>
<proteinExistence type="predicted"/>
<dbReference type="AlphaFoldDB" id="A0A0P0W9C8"/>
<gene>
    <name evidence="1" type="ordered locus">Os04g0356800</name>
    <name evidence="1" type="ORF">OSNPB_040356800</name>
</gene>
<dbReference type="InParanoid" id="A0A0P0W9C8"/>
<dbReference type="Gramene" id="Os04t0356800-00">
    <property type="protein sequence ID" value="Os04t0356800-00"/>
    <property type="gene ID" value="Os04g0356800"/>
</dbReference>
<evidence type="ECO:0000313" key="1">
    <source>
        <dbReference type="EMBL" id="BAS88748.1"/>
    </source>
</evidence>
<protein>
    <submittedName>
        <fullName evidence="1">Os04g0356800 protein</fullName>
    </submittedName>
</protein>
<accession>A0A0P0W9C8</accession>
<reference evidence="2" key="1">
    <citation type="journal article" date="2005" name="Nature">
        <title>The map-based sequence of the rice genome.</title>
        <authorList>
            <consortium name="International rice genome sequencing project (IRGSP)"/>
            <person name="Matsumoto T."/>
            <person name="Wu J."/>
            <person name="Kanamori H."/>
            <person name="Katayose Y."/>
            <person name="Fujisawa M."/>
            <person name="Namiki N."/>
            <person name="Mizuno H."/>
            <person name="Yamamoto K."/>
            <person name="Antonio B.A."/>
            <person name="Baba T."/>
            <person name="Sakata K."/>
            <person name="Nagamura Y."/>
            <person name="Aoki H."/>
            <person name="Arikawa K."/>
            <person name="Arita K."/>
            <person name="Bito T."/>
            <person name="Chiden Y."/>
            <person name="Fujitsuka N."/>
            <person name="Fukunaka R."/>
            <person name="Hamada M."/>
            <person name="Harada C."/>
            <person name="Hayashi A."/>
            <person name="Hijishita S."/>
            <person name="Honda M."/>
            <person name="Hosokawa S."/>
            <person name="Ichikawa Y."/>
            <person name="Idonuma A."/>
            <person name="Iijima M."/>
            <person name="Ikeda M."/>
            <person name="Ikeno M."/>
            <person name="Ito K."/>
            <person name="Ito S."/>
            <person name="Ito T."/>
            <person name="Ito Y."/>
            <person name="Ito Y."/>
            <person name="Iwabuchi A."/>
            <person name="Kamiya K."/>
            <person name="Karasawa W."/>
            <person name="Kurita K."/>
            <person name="Katagiri S."/>
            <person name="Kikuta A."/>
            <person name="Kobayashi H."/>
            <person name="Kobayashi N."/>
            <person name="Machita K."/>
            <person name="Maehara T."/>
            <person name="Masukawa M."/>
            <person name="Mizubayashi T."/>
            <person name="Mukai Y."/>
            <person name="Nagasaki H."/>
            <person name="Nagata Y."/>
            <person name="Naito S."/>
            <person name="Nakashima M."/>
            <person name="Nakama Y."/>
            <person name="Nakamichi Y."/>
            <person name="Nakamura M."/>
            <person name="Meguro A."/>
            <person name="Negishi M."/>
            <person name="Ohta I."/>
            <person name="Ohta T."/>
            <person name="Okamoto M."/>
            <person name="Ono N."/>
            <person name="Saji S."/>
            <person name="Sakaguchi M."/>
            <person name="Sakai K."/>
            <person name="Shibata M."/>
            <person name="Shimokawa T."/>
            <person name="Song J."/>
            <person name="Takazaki Y."/>
            <person name="Terasawa K."/>
            <person name="Tsugane M."/>
            <person name="Tsuji K."/>
            <person name="Ueda S."/>
            <person name="Waki K."/>
            <person name="Yamagata H."/>
            <person name="Yamamoto M."/>
            <person name="Yamamoto S."/>
            <person name="Yamane H."/>
            <person name="Yoshiki S."/>
            <person name="Yoshihara R."/>
            <person name="Yukawa K."/>
            <person name="Zhong H."/>
            <person name="Yano M."/>
            <person name="Yuan Q."/>
            <person name="Ouyang S."/>
            <person name="Liu J."/>
            <person name="Jones K.M."/>
            <person name="Gansberger K."/>
            <person name="Moffat K."/>
            <person name="Hill J."/>
            <person name="Bera J."/>
            <person name="Fadrosh D."/>
            <person name="Jin S."/>
            <person name="Johri S."/>
            <person name="Kim M."/>
            <person name="Overton L."/>
            <person name="Reardon M."/>
            <person name="Tsitrin T."/>
            <person name="Vuong H."/>
            <person name="Weaver B."/>
            <person name="Ciecko A."/>
            <person name="Tallon L."/>
            <person name="Jackson J."/>
            <person name="Pai G."/>
            <person name="Aken S.V."/>
            <person name="Utterback T."/>
            <person name="Reidmuller S."/>
            <person name="Feldblyum T."/>
            <person name="Hsiao J."/>
            <person name="Zismann V."/>
            <person name="Iobst S."/>
            <person name="de Vazeille A.R."/>
            <person name="Buell C.R."/>
            <person name="Ying K."/>
            <person name="Li Y."/>
            <person name="Lu T."/>
            <person name="Huang Y."/>
            <person name="Zhao Q."/>
            <person name="Feng Q."/>
            <person name="Zhang L."/>
            <person name="Zhu J."/>
            <person name="Weng Q."/>
            <person name="Mu J."/>
            <person name="Lu Y."/>
            <person name="Fan D."/>
            <person name="Liu Y."/>
            <person name="Guan J."/>
            <person name="Zhang Y."/>
            <person name="Yu S."/>
            <person name="Liu X."/>
            <person name="Zhang Y."/>
            <person name="Hong G."/>
            <person name="Han B."/>
            <person name="Choisne N."/>
            <person name="Demange N."/>
            <person name="Orjeda G."/>
            <person name="Samain S."/>
            <person name="Cattolico L."/>
            <person name="Pelletier E."/>
            <person name="Couloux A."/>
            <person name="Segurens B."/>
            <person name="Wincker P."/>
            <person name="D'Hont A."/>
            <person name="Scarpelli C."/>
            <person name="Weissenbach J."/>
            <person name="Salanoubat M."/>
            <person name="Quetier F."/>
            <person name="Yu Y."/>
            <person name="Kim H.R."/>
            <person name="Rambo T."/>
            <person name="Currie J."/>
            <person name="Collura K."/>
            <person name="Luo M."/>
            <person name="Yang T."/>
            <person name="Ammiraju J.S.S."/>
            <person name="Engler F."/>
            <person name="Soderlund C."/>
            <person name="Wing R.A."/>
            <person name="Palmer L.E."/>
            <person name="de la Bastide M."/>
            <person name="Spiegel L."/>
            <person name="Nascimento L."/>
            <person name="Zutavern T."/>
            <person name="O'Shaughnessy A."/>
            <person name="Dike S."/>
            <person name="Dedhia N."/>
            <person name="Preston R."/>
            <person name="Balija V."/>
            <person name="McCombie W.R."/>
            <person name="Chow T."/>
            <person name="Chen H."/>
            <person name="Chung M."/>
            <person name="Chen C."/>
            <person name="Shaw J."/>
            <person name="Wu H."/>
            <person name="Hsiao K."/>
            <person name="Chao Y."/>
            <person name="Chu M."/>
            <person name="Cheng C."/>
            <person name="Hour A."/>
            <person name="Lee P."/>
            <person name="Lin S."/>
            <person name="Lin Y."/>
            <person name="Liou J."/>
            <person name="Liu S."/>
            <person name="Hsing Y."/>
            <person name="Raghuvanshi S."/>
            <person name="Mohanty A."/>
            <person name="Bharti A.K."/>
            <person name="Gaur A."/>
            <person name="Gupta V."/>
            <person name="Kumar D."/>
            <person name="Ravi V."/>
            <person name="Vij S."/>
            <person name="Kapur A."/>
            <person name="Khurana P."/>
            <person name="Khurana P."/>
            <person name="Khurana J.P."/>
            <person name="Tyagi A.K."/>
            <person name="Gaikwad K."/>
            <person name="Singh A."/>
            <person name="Dalal V."/>
            <person name="Srivastava S."/>
            <person name="Dixit A."/>
            <person name="Pal A.K."/>
            <person name="Ghazi I.A."/>
            <person name="Yadav M."/>
            <person name="Pandit A."/>
            <person name="Bhargava A."/>
            <person name="Sureshbabu K."/>
            <person name="Batra K."/>
            <person name="Sharma T.R."/>
            <person name="Mohapatra T."/>
            <person name="Singh N.K."/>
            <person name="Messing J."/>
            <person name="Nelson A.B."/>
            <person name="Fuks G."/>
            <person name="Kavchok S."/>
            <person name="Keizer G."/>
            <person name="Linton E."/>
            <person name="Llaca V."/>
            <person name="Song R."/>
            <person name="Tanyolac B."/>
            <person name="Young S."/>
            <person name="Ho-Il K."/>
            <person name="Hahn J.H."/>
            <person name="Sangsakoo G."/>
            <person name="Vanavichit A."/>
            <person name="de Mattos Luiz.A.T."/>
            <person name="Zimmer P.D."/>
            <person name="Malone G."/>
            <person name="Dellagostin O."/>
            <person name="de Oliveira A.C."/>
            <person name="Bevan M."/>
            <person name="Bancroft I."/>
            <person name="Minx P."/>
            <person name="Cordum H."/>
            <person name="Wilson R."/>
            <person name="Cheng Z."/>
            <person name="Jin W."/>
            <person name="Jiang J."/>
            <person name="Leong S.A."/>
            <person name="Iwama H."/>
            <person name="Gojobori T."/>
            <person name="Itoh T."/>
            <person name="Niimura Y."/>
            <person name="Fujii Y."/>
            <person name="Habara T."/>
            <person name="Sakai H."/>
            <person name="Sato Y."/>
            <person name="Wilson G."/>
            <person name="Kumar K."/>
            <person name="McCouch S."/>
            <person name="Juretic N."/>
            <person name="Hoen D."/>
            <person name="Wright S."/>
            <person name="Bruskiewich R."/>
            <person name="Bureau T."/>
            <person name="Miyao A."/>
            <person name="Hirochika H."/>
            <person name="Nishikawa T."/>
            <person name="Kadowaki K."/>
            <person name="Sugiura M."/>
            <person name="Burr B."/>
            <person name="Sasaki T."/>
        </authorList>
    </citation>
    <scope>NUCLEOTIDE SEQUENCE [LARGE SCALE GENOMIC DNA]</scope>
    <source>
        <strain evidence="2">cv. Nipponbare</strain>
    </source>
</reference>
<evidence type="ECO:0000313" key="2">
    <source>
        <dbReference type="Proteomes" id="UP000059680"/>
    </source>
</evidence>
<dbReference type="Proteomes" id="UP000059680">
    <property type="component" value="Chromosome 4"/>
</dbReference>
<dbReference type="PaxDb" id="39947-A0A0P0W9C8"/>
<reference evidence="1 2" key="3">
    <citation type="journal article" date="2013" name="Rice">
        <title>Improvement of the Oryza sativa Nipponbare reference genome using next generation sequence and optical map data.</title>
        <authorList>
            <person name="Kawahara Y."/>
            <person name="de la Bastide M."/>
            <person name="Hamilton J.P."/>
            <person name="Kanamori H."/>
            <person name="McCombie W.R."/>
            <person name="Ouyang S."/>
            <person name="Schwartz D.C."/>
            <person name="Tanaka T."/>
            <person name="Wu J."/>
            <person name="Zhou S."/>
            <person name="Childs K.L."/>
            <person name="Davidson R.M."/>
            <person name="Lin H."/>
            <person name="Quesada-Ocampo L."/>
            <person name="Vaillancourt B."/>
            <person name="Sakai H."/>
            <person name="Lee S.S."/>
            <person name="Kim J."/>
            <person name="Numa H."/>
            <person name="Itoh T."/>
            <person name="Buell C.R."/>
            <person name="Matsumoto T."/>
        </authorList>
    </citation>
    <scope>NUCLEOTIDE SEQUENCE [LARGE SCALE GENOMIC DNA]</scope>
    <source>
        <strain evidence="2">cv. Nipponbare</strain>
    </source>
</reference>
<keyword evidence="2" id="KW-1185">Reference proteome</keyword>
<name>A0A0P0W9C8_ORYSJ</name>
<organism evidence="1 2">
    <name type="scientific">Oryza sativa subsp. japonica</name>
    <name type="common">Rice</name>
    <dbReference type="NCBI Taxonomy" id="39947"/>
    <lineage>
        <taxon>Eukaryota</taxon>
        <taxon>Viridiplantae</taxon>
        <taxon>Streptophyta</taxon>
        <taxon>Embryophyta</taxon>
        <taxon>Tracheophyta</taxon>
        <taxon>Spermatophyta</taxon>
        <taxon>Magnoliopsida</taxon>
        <taxon>Liliopsida</taxon>
        <taxon>Poales</taxon>
        <taxon>Poaceae</taxon>
        <taxon>BOP clade</taxon>
        <taxon>Oryzoideae</taxon>
        <taxon>Oryzeae</taxon>
        <taxon>Oryzinae</taxon>
        <taxon>Oryza</taxon>
        <taxon>Oryza sativa</taxon>
    </lineage>
</organism>
<reference evidence="1 2" key="2">
    <citation type="journal article" date="2013" name="Plant Cell Physiol.">
        <title>Rice Annotation Project Database (RAP-DB): an integrative and interactive database for rice genomics.</title>
        <authorList>
            <person name="Sakai H."/>
            <person name="Lee S.S."/>
            <person name="Tanaka T."/>
            <person name="Numa H."/>
            <person name="Kim J."/>
            <person name="Kawahara Y."/>
            <person name="Wakimoto H."/>
            <person name="Yang C.C."/>
            <person name="Iwamoto M."/>
            <person name="Abe T."/>
            <person name="Yamada Y."/>
            <person name="Muto A."/>
            <person name="Inokuchi H."/>
            <person name="Ikemura T."/>
            <person name="Matsumoto T."/>
            <person name="Sasaki T."/>
            <person name="Itoh T."/>
        </authorList>
    </citation>
    <scope>NUCLEOTIDE SEQUENCE [LARGE SCALE GENOMIC DNA]</scope>
    <source>
        <strain evidence="2">cv. Nipponbare</strain>
    </source>
</reference>